<evidence type="ECO:0000313" key="2">
    <source>
        <dbReference type="Proteomes" id="UP000223913"/>
    </source>
</evidence>
<dbReference type="InterPro" id="IPR013783">
    <property type="entry name" value="Ig-like_fold"/>
</dbReference>
<dbReference type="AlphaFoldDB" id="A0A2D0MXH9"/>
<dbReference type="Proteomes" id="UP000223913">
    <property type="component" value="Unassembled WGS sequence"/>
</dbReference>
<accession>A0A2D0MXH9</accession>
<name>A0A2D0MXH9_FLAN2</name>
<dbReference type="SUPFAM" id="SSF51126">
    <property type="entry name" value="Pectin lyase-like"/>
    <property type="match status" value="1"/>
</dbReference>
<evidence type="ECO:0008006" key="3">
    <source>
        <dbReference type="Google" id="ProtNLM"/>
    </source>
</evidence>
<organism evidence="1 2">
    <name type="scientific">Flavilitoribacter nigricans (strain ATCC 23147 / DSM 23189 / NBRC 102662 / NCIMB 1420 / SS-2)</name>
    <name type="common">Lewinella nigricans</name>
    <dbReference type="NCBI Taxonomy" id="1122177"/>
    <lineage>
        <taxon>Bacteria</taxon>
        <taxon>Pseudomonadati</taxon>
        <taxon>Bacteroidota</taxon>
        <taxon>Saprospiria</taxon>
        <taxon>Saprospirales</taxon>
        <taxon>Lewinellaceae</taxon>
        <taxon>Flavilitoribacter</taxon>
    </lineage>
</organism>
<evidence type="ECO:0000313" key="1">
    <source>
        <dbReference type="EMBL" id="PHN00964.1"/>
    </source>
</evidence>
<dbReference type="InterPro" id="IPR012334">
    <property type="entry name" value="Pectin_lyas_fold"/>
</dbReference>
<protein>
    <recommendedName>
        <fullName evidence="3">T9SS type A sorting domain-containing protein</fullName>
    </recommendedName>
</protein>
<gene>
    <name evidence="1" type="ORF">CRP01_39465</name>
</gene>
<dbReference type="InterPro" id="IPR011050">
    <property type="entry name" value="Pectin_lyase_fold/virulence"/>
</dbReference>
<reference evidence="1 2" key="1">
    <citation type="submission" date="2017-10" db="EMBL/GenBank/DDBJ databases">
        <title>The draft genome sequence of Lewinella nigricans NBRC 102662.</title>
        <authorList>
            <person name="Wang K."/>
        </authorList>
    </citation>
    <scope>NUCLEOTIDE SEQUENCE [LARGE SCALE GENOMIC DNA]</scope>
    <source>
        <strain evidence="1 2">NBRC 102662</strain>
    </source>
</reference>
<keyword evidence="2" id="KW-1185">Reference proteome</keyword>
<dbReference type="Gene3D" id="2.60.40.10">
    <property type="entry name" value="Immunoglobulins"/>
    <property type="match status" value="1"/>
</dbReference>
<dbReference type="NCBIfam" id="NF041518">
    <property type="entry name" value="choice_anch_Q"/>
    <property type="match status" value="1"/>
</dbReference>
<comment type="caution">
    <text evidence="1">The sequence shown here is derived from an EMBL/GenBank/DDBJ whole genome shotgun (WGS) entry which is preliminary data.</text>
</comment>
<sequence>MTTTTLFAQITRTVCASGCDFTTIQAAIDAAVIGDFIAVQDAVHTENSILVNKDVTICGGAPGTIVQATNNPGTGNFRIFNISNGSTVTINDLVLQNGNLLSNLNGGAILNNGDLLLVNCTLTNNRAHRGGAIASSGNLGLIDCTVSNNTVADLGISRASGGGIYSGGIIALVNTTISGNDNQTGGAGDGGGMTILAGAIFYAIHTTIANNTIGVDGNGAGLSAQTGSILELANNIIADNIGAEDFYNQGLLLPTQNTTNIIPTCAGSCLTFITDDPALLPLADNGGCTQTHDLGPTSAAINAGTPFDPEITSDQRGAARSLLEPDIGAVELTATVPPCLVSLLCEGLLPVEFLSFEARPDRQSVVLSWTTAIEVNNEGFAVERSTDGTNWEFLDFVSGRGSTSVPTDYRYEDQTAFPGTNYYRLKQIDFDGQFEYSEIRTALLEVSGGQGLSAFPNPASETLNIQVPEGRGYYRLQLLNSLGQVLWEKSLDQGSQDRIRLRDHDLAPGTYWLISTPNGSDEVGRQVLRVTLTPDGRN</sequence>
<dbReference type="Gene3D" id="2.160.20.10">
    <property type="entry name" value="Single-stranded right-handed beta-helix, Pectin lyase-like"/>
    <property type="match status" value="1"/>
</dbReference>
<dbReference type="EMBL" id="PDUD01000067">
    <property type="protein sequence ID" value="PHN00964.1"/>
    <property type="molecule type" value="Genomic_DNA"/>
</dbReference>
<dbReference type="InterPro" id="IPR059226">
    <property type="entry name" value="Choice_anch_Q_dom"/>
</dbReference>
<proteinExistence type="predicted"/>